<reference evidence="2" key="1">
    <citation type="submission" date="2015-02" db="EMBL/GenBank/DDBJ databases">
        <title>Genome sequencing for Strongylocentrotus purpuratus.</title>
        <authorList>
            <person name="Murali S."/>
            <person name="Liu Y."/>
            <person name="Vee V."/>
            <person name="English A."/>
            <person name="Wang M."/>
            <person name="Skinner E."/>
            <person name="Han Y."/>
            <person name="Muzny D.M."/>
            <person name="Worley K.C."/>
            <person name="Gibbs R.A."/>
        </authorList>
    </citation>
    <scope>NUCLEOTIDE SEQUENCE</scope>
</reference>
<evidence type="ECO:0000313" key="1">
    <source>
        <dbReference type="EnsemblMetazoa" id="XP_793165"/>
    </source>
</evidence>
<organism evidence="1 2">
    <name type="scientific">Strongylocentrotus purpuratus</name>
    <name type="common">Purple sea urchin</name>
    <dbReference type="NCBI Taxonomy" id="7668"/>
    <lineage>
        <taxon>Eukaryota</taxon>
        <taxon>Metazoa</taxon>
        <taxon>Echinodermata</taxon>
        <taxon>Eleutherozoa</taxon>
        <taxon>Echinozoa</taxon>
        <taxon>Echinoidea</taxon>
        <taxon>Euechinoidea</taxon>
        <taxon>Echinacea</taxon>
        <taxon>Camarodonta</taxon>
        <taxon>Echinidea</taxon>
        <taxon>Strongylocentrotidae</taxon>
        <taxon>Strongylocentrotus</taxon>
    </lineage>
</organism>
<dbReference type="AlphaFoldDB" id="A0A7M7RE60"/>
<reference evidence="1" key="2">
    <citation type="submission" date="2021-01" db="UniProtKB">
        <authorList>
            <consortium name="EnsemblMetazoa"/>
        </authorList>
    </citation>
    <scope>IDENTIFICATION</scope>
</reference>
<dbReference type="InterPro" id="IPR000358">
    <property type="entry name" value="RNR_small_fam"/>
</dbReference>
<dbReference type="KEGG" id="spu:588385"/>
<dbReference type="OrthoDB" id="6271650at2759"/>
<sequence length="442" mass="49684">MERIHQLSCECSKSEIDLFSIPPTQTTVEKGKWVEFFPLTNISDTAPIQFHLQGSTEEYTDLSQSLIHLQAKVVNGDGTPLADDAQVGPTNMFLHSLFSDVDLMLNDRLITPSTNTYAYRAALETLLTYGAEAKESQLSSALFYKDTAGHMDDGNPLRNDDGNMGLKERHRFIKGSNIVDMVGVLHLDMVFQDRLLLGGVDIKLKLNRSKNSFSLMSSVENANYKVLITSASLHVRRVKLSPEAALLHAKTLETQTAKYPIRRGEVKTFSIPRGNLSFTRESLILGQLPKRLVIGCVSNTAFNGDYSKNPFNFHHYDLNFLALYADSEQIPWKPIRPNFSAPDPNYILAYQTLFSGINSMFHDKGNQITRNDYNKGYTLYAFDMTPDLSTGDCFNLRKHGNVRLELQFASALPETVNVLVYAEYESVIEIDRNRNVIVDFGG</sequence>
<dbReference type="GO" id="GO:0005829">
    <property type="term" value="C:cytosol"/>
    <property type="evidence" value="ECO:0000318"/>
    <property type="project" value="GO_Central"/>
</dbReference>
<dbReference type="PANTHER" id="PTHR23409:SF21">
    <property type="entry name" value="CAPSID PROTEIN"/>
    <property type="match status" value="1"/>
</dbReference>
<dbReference type="GO" id="GO:0004748">
    <property type="term" value="F:ribonucleoside-diphosphate reductase activity, thioredoxin disulfide as acceptor"/>
    <property type="evidence" value="ECO:0000318"/>
    <property type="project" value="GO_Central"/>
</dbReference>
<evidence type="ECO:0000313" key="2">
    <source>
        <dbReference type="Proteomes" id="UP000007110"/>
    </source>
</evidence>
<dbReference type="GeneID" id="588385"/>
<dbReference type="GO" id="GO:0009263">
    <property type="term" value="P:deoxyribonucleotide biosynthetic process"/>
    <property type="evidence" value="ECO:0000318"/>
    <property type="project" value="GO_Central"/>
</dbReference>
<dbReference type="InParanoid" id="A0A7M7RE60"/>
<name>A0A7M7RE60_STRPU</name>
<protein>
    <submittedName>
        <fullName evidence="1">Uncharacterized protein</fullName>
    </submittedName>
</protein>
<keyword evidence="2" id="KW-1185">Reference proteome</keyword>
<dbReference type="Proteomes" id="UP000007110">
    <property type="component" value="Unassembled WGS sequence"/>
</dbReference>
<dbReference type="EnsemblMetazoa" id="XM_788072">
    <property type="protein sequence ID" value="XP_793165"/>
    <property type="gene ID" value="LOC588385"/>
</dbReference>
<dbReference type="RefSeq" id="XP_793165.3">
    <property type="nucleotide sequence ID" value="XM_788072.4"/>
</dbReference>
<proteinExistence type="predicted"/>
<accession>A0A7M7RE60</accession>
<dbReference type="OMA" id="DMVFQDR"/>
<dbReference type="PANTHER" id="PTHR23409">
    <property type="entry name" value="RIBONUCLEOSIDE-DIPHOSPHATE REDUCTASE SMALL CHAIN"/>
    <property type="match status" value="1"/>
</dbReference>